<evidence type="ECO:0000313" key="1">
    <source>
        <dbReference type="EMBL" id="RAL42033.1"/>
    </source>
</evidence>
<keyword evidence="2" id="KW-1185">Reference proteome</keyword>
<dbReference type="AlphaFoldDB" id="A0A328DDP4"/>
<dbReference type="Proteomes" id="UP000249390">
    <property type="component" value="Unassembled WGS sequence"/>
</dbReference>
<gene>
    <name evidence="1" type="ORF">DM860_017759</name>
</gene>
<protein>
    <recommendedName>
        <fullName evidence="3">Coatomer subunit zeta</fullName>
    </recommendedName>
</protein>
<proteinExistence type="predicted"/>
<dbReference type="EMBL" id="NQVE01000176">
    <property type="protein sequence ID" value="RAL42033.1"/>
    <property type="molecule type" value="Genomic_DNA"/>
</dbReference>
<organism evidence="1 2">
    <name type="scientific">Cuscuta australis</name>
    <dbReference type="NCBI Taxonomy" id="267555"/>
    <lineage>
        <taxon>Eukaryota</taxon>
        <taxon>Viridiplantae</taxon>
        <taxon>Streptophyta</taxon>
        <taxon>Embryophyta</taxon>
        <taxon>Tracheophyta</taxon>
        <taxon>Spermatophyta</taxon>
        <taxon>Magnoliopsida</taxon>
        <taxon>eudicotyledons</taxon>
        <taxon>Gunneridae</taxon>
        <taxon>Pentapetalae</taxon>
        <taxon>asterids</taxon>
        <taxon>lamiids</taxon>
        <taxon>Solanales</taxon>
        <taxon>Convolvulaceae</taxon>
        <taxon>Cuscuteae</taxon>
        <taxon>Cuscuta</taxon>
        <taxon>Cuscuta subgen. Grammica</taxon>
        <taxon>Cuscuta sect. Cleistogrammica</taxon>
    </lineage>
</organism>
<name>A0A328DDP4_9ASTE</name>
<reference evidence="1 2" key="1">
    <citation type="submission" date="2018-06" db="EMBL/GenBank/DDBJ databases">
        <title>The Genome of Cuscuta australis (Dodder) Provides Insight into the Evolution of Plant Parasitism.</title>
        <authorList>
            <person name="Liu H."/>
        </authorList>
    </citation>
    <scope>NUCLEOTIDE SEQUENCE [LARGE SCALE GENOMIC DNA]</scope>
    <source>
        <strain evidence="2">cv. Yunnan</strain>
        <tissue evidence="1">Vines</tissue>
    </source>
</reference>
<accession>A0A328DDP4</accession>
<sequence>MLGLVPPLHRYTQVNFISLKPSMYYPSHLDMMSLCLHIFLGYDIFVASDLFLFSGGSSTNIESPLYDFLSKTPFALNHGSCHDIMNMLLLDSEGKHIFVKYYNKEWPTISVLSQ</sequence>
<evidence type="ECO:0008006" key="3">
    <source>
        <dbReference type="Google" id="ProtNLM"/>
    </source>
</evidence>
<evidence type="ECO:0000313" key="2">
    <source>
        <dbReference type="Proteomes" id="UP000249390"/>
    </source>
</evidence>
<comment type="caution">
    <text evidence="1">The sequence shown here is derived from an EMBL/GenBank/DDBJ whole genome shotgun (WGS) entry which is preliminary data.</text>
</comment>